<gene>
    <name evidence="2" type="ORF">H4O09_02175</name>
</gene>
<name>A0A7W3UXW5_9GAMM</name>
<protein>
    <recommendedName>
        <fullName evidence="4">Transmembrane protein</fullName>
    </recommendedName>
</protein>
<dbReference type="AlphaFoldDB" id="A0A7W3UXW5"/>
<accession>A0A7W3UXW5</accession>
<dbReference type="Proteomes" id="UP000550609">
    <property type="component" value="Unassembled WGS sequence"/>
</dbReference>
<evidence type="ECO:0000313" key="2">
    <source>
        <dbReference type="EMBL" id="MBB1115873.1"/>
    </source>
</evidence>
<proteinExistence type="predicted"/>
<organism evidence="2 3">
    <name type="scientific">Stenotrophomonas koreensis</name>
    <dbReference type="NCBI Taxonomy" id="266128"/>
    <lineage>
        <taxon>Bacteria</taxon>
        <taxon>Pseudomonadati</taxon>
        <taxon>Pseudomonadota</taxon>
        <taxon>Gammaproteobacteria</taxon>
        <taxon>Lysobacterales</taxon>
        <taxon>Lysobacteraceae</taxon>
        <taxon>Stenotrophomonas</taxon>
    </lineage>
</organism>
<dbReference type="RefSeq" id="WP_182621255.1">
    <property type="nucleotide sequence ID" value="NZ_JACIUV010000001.1"/>
</dbReference>
<keyword evidence="1" id="KW-1133">Transmembrane helix</keyword>
<evidence type="ECO:0008006" key="4">
    <source>
        <dbReference type="Google" id="ProtNLM"/>
    </source>
</evidence>
<evidence type="ECO:0000256" key="1">
    <source>
        <dbReference type="SAM" id="Phobius"/>
    </source>
</evidence>
<feature type="transmembrane region" description="Helical" evidence="1">
    <location>
        <begin position="64"/>
        <end position="81"/>
    </location>
</feature>
<keyword evidence="1" id="KW-0812">Transmembrane</keyword>
<feature type="transmembrane region" description="Helical" evidence="1">
    <location>
        <begin position="40"/>
        <end position="57"/>
    </location>
</feature>
<keyword evidence="1" id="KW-0472">Membrane</keyword>
<evidence type="ECO:0000313" key="3">
    <source>
        <dbReference type="Proteomes" id="UP000550609"/>
    </source>
</evidence>
<sequence length="106" mass="11672">MTAPYRTTPLAALLVATTNESIDLAARRIATRQAHIPVRILRILVLYAVIAAGMVGYQQPRQRSASLLMFVLITLAVTLVIDLDHPVAGWISVPQTPMLDLQRNLD</sequence>
<reference evidence="2 3" key="1">
    <citation type="submission" date="2020-08" db="EMBL/GenBank/DDBJ databases">
        <title>Stenotrophomonas sp. W1S232.</title>
        <authorList>
            <person name="Deng Y."/>
        </authorList>
    </citation>
    <scope>NUCLEOTIDE SEQUENCE [LARGE SCALE GENOMIC DNA]</scope>
    <source>
        <strain evidence="2 3">W1S232</strain>
    </source>
</reference>
<dbReference type="EMBL" id="JACIUV010000001">
    <property type="protein sequence ID" value="MBB1115873.1"/>
    <property type="molecule type" value="Genomic_DNA"/>
</dbReference>
<comment type="caution">
    <text evidence="2">The sequence shown here is derived from an EMBL/GenBank/DDBJ whole genome shotgun (WGS) entry which is preliminary data.</text>
</comment>